<dbReference type="OrthoDB" id="415706at2759"/>
<dbReference type="EMBL" id="MSFO01000004">
    <property type="protein sequence ID" value="PLB48767.1"/>
    <property type="molecule type" value="Genomic_DNA"/>
</dbReference>
<name>A0A2I2G799_9EURO</name>
<dbReference type="STRING" id="1392250.A0A2I2G799"/>
<dbReference type="Proteomes" id="UP000234275">
    <property type="component" value="Unassembled WGS sequence"/>
</dbReference>
<evidence type="ECO:0000313" key="3">
    <source>
        <dbReference type="Proteomes" id="UP000234275"/>
    </source>
</evidence>
<dbReference type="Gene3D" id="1.20.120.1240">
    <property type="entry name" value="Dynamin, middle domain"/>
    <property type="match status" value="1"/>
</dbReference>
<dbReference type="VEuPathDB" id="FungiDB:P170DRAFT_425786"/>
<evidence type="ECO:0000259" key="1">
    <source>
        <dbReference type="PROSITE" id="PS51388"/>
    </source>
</evidence>
<proteinExistence type="predicted"/>
<comment type="caution">
    <text evidence="2">The sequence shown here is derived from an EMBL/GenBank/DDBJ whole genome shotgun (WGS) entry which is preliminary data.</text>
</comment>
<feature type="domain" description="GED" evidence="1">
    <location>
        <begin position="252"/>
        <end position="318"/>
    </location>
</feature>
<dbReference type="GeneID" id="36555368"/>
<protein>
    <recommendedName>
        <fullName evidence="1">GED domain-containing protein</fullName>
    </recommendedName>
</protein>
<reference evidence="2 3" key="1">
    <citation type="submission" date="2016-12" db="EMBL/GenBank/DDBJ databases">
        <title>The genomes of Aspergillus section Nigri reveals drivers in fungal speciation.</title>
        <authorList>
            <consortium name="DOE Joint Genome Institute"/>
            <person name="Vesth T.C."/>
            <person name="Nybo J."/>
            <person name="Theobald S."/>
            <person name="Brandl J."/>
            <person name="Frisvad J.C."/>
            <person name="Nielsen K.F."/>
            <person name="Lyhne E.K."/>
            <person name="Kogle M.E."/>
            <person name="Kuo A."/>
            <person name="Riley R."/>
            <person name="Clum A."/>
            <person name="Nolan M."/>
            <person name="Lipzen A."/>
            <person name="Salamov A."/>
            <person name="Henrissat B."/>
            <person name="Wiebenga A."/>
            <person name="De Vries R.P."/>
            <person name="Grigoriev I.V."/>
            <person name="Mortensen U.H."/>
            <person name="Andersen M.R."/>
            <person name="Baker S.E."/>
        </authorList>
    </citation>
    <scope>NUCLEOTIDE SEQUENCE [LARGE SCALE GENOMIC DNA]</scope>
    <source>
        <strain evidence="2 3">IBT 23096</strain>
    </source>
</reference>
<dbReference type="PROSITE" id="PS51388">
    <property type="entry name" value="GED"/>
    <property type="match status" value="1"/>
</dbReference>
<gene>
    <name evidence="2" type="ORF">P170DRAFT_425786</name>
</gene>
<accession>A0A2I2G799</accession>
<keyword evidence="3" id="KW-1185">Reference proteome</keyword>
<dbReference type="InterPro" id="IPR020850">
    <property type="entry name" value="GED_dom"/>
</dbReference>
<dbReference type="AlphaFoldDB" id="A0A2I2G799"/>
<dbReference type="RefSeq" id="XP_024704069.1">
    <property type="nucleotide sequence ID" value="XM_024847669.1"/>
</dbReference>
<organism evidence="2 3">
    <name type="scientific">Aspergillus steynii IBT 23096</name>
    <dbReference type="NCBI Taxonomy" id="1392250"/>
    <lineage>
        <taxon>Eukaryota</taxon>
        <taxon>Fungi</taxon>
        <taxon>Dikarya</taxon>
        <taxon>Ascomycota</taxon>
        <taxon>Pezizomycotina</taxon>
        <taxon>Eurotiomycetes</taxon>
        <taxon>Eurotiomycetidae</taxon>
        <taxon>Eurotiales</taxon>
        <taxon>Aspergillaceae</taxon>
        <taxon>Aspergillus</taxon>
        <taxon>Aspergillus subgen. Circumdati</taxon>
    </lineage>
</organism>
<evidence type="ECO:0000313" key="2">
    <source>
        <dbReference type="EMBL" id="PLB48767.1"/>
    </source>
</evidence>
<sequence>MNAELVDLGAERYSPAQIRIYLTRISTDFHNLVKAGVEGIYRSRDGFFHEINDQNEYHRLHAAVHMENGKFSNYMRIHGQKRRVVLSKHLSEIELKSGQLLVTAEDMSSWIKKLGRWADIARSYVDNIVGLVSWFVHSVSAFVIKDINVRENVLRRITVSMENNARAASSELAKLLEDEAGSPITYNYYYTDNIQKARNDWSRQDLGILLHNTINDDWNGRFHVSNSPDEISRLMMSLQNYGVIVNMEERACSEAQTDLAVYYKVAIKTFVDNVCRQVIERYIVAKLLTIFGLVTVSGFSEEDLYHLAAESPQLNRYF</sequence>